<proteinExistence type="predicted"/>
<accession>A0A1C7LQ08</accession>
<feature type="region of interest" description="Disordered" evidence="1">
    <location>
        <begin position="1"/>
        <end position="22"/>
    </location>
</feature>
<evidence type="ECO:0000256" key="1">
    <source>
        <dbReference type="SAM" id="MobiDB-lite"/>
    </source>
</evidence>
<dbReference type="EMBL" id="LUGG01000027">
    <property type="protein sequence ID" value="OBZ66730.1"/>
    <property type="molecule type" value="Genomic_DNA"/>
</dbReference>
<keyword evidence="3" id="KW-1185">Reference proteome</keyword>
<comment type="caution">
    <text evidence="2">The sequence shown here is derived from an EMBL/GenBank/DDBJ whole genome shotgun (WGS) entry which is preliminary data.</text>
</comment>
<gene>
    <name evidence="2" type="ORF">A0H81_13205</name>
</gene>
<protein>
    <submittedName>
        <fullName evidence="2">Uncharacterized protein</fullName>
    </submittedName>
</protein>
<reference evidence="2 3" key="1">
    <citation type="submission" date="2016-03" db="EMBL/GenBank/DDBJ databases">
        <title>Whole genome sequencing of Grifola frondosa 9006-11.</title>
        <authorList>
            <person name="Min B."/>
            <person name="Park H."/>
            <person name="Kim J.-G."/>
            <person name="Cho H."/>
            <person name="Oh Y.-L."/>
            <person name="Kong W.-S."/>
            <person name="Choi I.-G."/>
        </authorList>
    </citation>
    <scope>NUCLEOTIDE SEQUENCE [LARGE SCALE GENOMIC DNA]</scope>
    <source>
        <strain evidence="2 3">9006-11</strain>
    </source>
</reference>
<evidence type="ECO:0000313" key="2">
    <source>
        <dbReference type="EMBL" id="OBZ66730.1"/>
    </source>
</evidence>
<dbReference type="Proteomes" id="UP000092993">
    <property type="component" value="Unassembled WGS sequence"/>
</dbReference>
<name>A0A1C7LQ08_GRIFR</name>
<dbReference type="AlphaFoldDB" id="A0A1C7LQ08"/>
<dbReference type="OrthoDB" id="60371at2759"/>
<feature type="compositionally biased region" description="Polar residues" evidence="1">
    <location>
        <begin position="1"/>
        <end position="15"/>
    </location>
</feature>
<organism evidence="2 3">
    <name type="scientific">Grifola frondosa</name>
    <name type="common">Maitake</name>
    <name type="synonym">Polyporus frondosus</name>
    <dbReference type="NCBI Taxonomy" id="5627"/>
    <lineage>
        <taxon>Eukaryota</taxon>
        <taxon>Fungi</taxon>
        <taxon>Dikarya</taxon>
        <taxon>Basidiomycota</taxon>
        <taxon>Agaricomycotina</taxon>
        <taxon>Agaricomycetes</taxon>
        <taxon>Polyporales</taxon>
        <taxon>Grifolaceae</taxon>
        <taxon>Grifola</taxon>
    </lineage>
</organism>
<evidence type="ECO:0000313" key="3">
    <source>
        <dbReference type="Proteomes" id="UP000092993"/>
    </source>
</evidence>
<sequence>MNGSTPTVLAPSSSAAPAEVHDVPPRSSFAFDSMEDAIAAFARGSSLWSPTMRAGRMRAT</sequence>